<dbReference type="EMBL" id="FOSW01000021">
    <property type="protein sequence ID" value="SFL88322.1"/>
    <property type="molecule type" value="Genomic_DNA"/>
</dbReference>
<protein>
    <submittedName>
        <fullName evidence="4">Sugar transferase involved in LPS biosynthesis (Colanic, teichoic acid)</fullName>
    </submittedName>
</protein>
<sequence>MVLNAQYSSPVRPATVHIAPFPVGPRPAATPPAGLPPPRRPVARLLDLVVAGVALVLLSPVMAGIAALVALTSRGPVLFRQVRLGQHCRPFVMLKFRTMHVDCDDGPHREYVRALLADPAVAPEGAGGLFKLVDDPRITRLGRWLRTTSLDELPQLVNVLRGDMALVGPRPVLPWEAALFDPRHAGRFAVPPGITGLWQTSGRNRLTMTEALDLDVEYVRRRSLRLDLAILLRTIPVVLTHEGVG</sequence>
<dbReference type="RefSeq" id="WP_091329771.1">
    <property type="nucleotide sequence ID" value="NZ_FOSW01000021.1"/>
</dbReference>
<keyword evidence="2" id="KW-1133">Transmembrane helix</keyword>
<dbReference type="AlphaFoldDB" id="A0A1I4LBD7"/>
<dbReference type="OrthoDB" id="9808602at2"/>
<dbReference type="InParanoid" id="A0A1I4LBD7"/>
<dbReference type="PANTHER" id="PTHR30576">
    <property type="entry name" value="COLANIC BIOSYNTHESIS UDP-GLUCOSE LIPID CARRIER TRANSFERASE"/>
    <property type="match status" value="1"/>
</dbReference>
<dbReference type="InterPro" id="IPR003362">
    <property type="entry name" value="Bact_transf"/>
</dbReference>
<dbReference type="STRING" id="504800.SAMN04488085_1219"/>
<keyword evidence="4" id="KW-0808">Transferase</keyword>
<dbReference type="PANTHER" id="PTHR30576:SF10">
    <property type="entry name" value="SLL5057 PROTEIN"/>
    <property type="match status" value="1"/>
</dbReference>
<keyword evidence="2" id="KW-0472">Membrane</keyword>
<name>A0A1I4LBD7_9ACTN</name>
<keyword evidence="5" id="KW-1185">Reference proteome</keyword>
<evidence type="ECO:0000259" key="3">
    <source>
        <dbReference type="Pfam" id="PF02397"/>
    </source>
</evidence>
<reference evidence="4 5" key="1">
    <citation type="submission" date="2016-10" db="EMBL/GenBank/DDBJ databases">
        <authorList>
            <person name="de Groot N.N."/>
        </authorList>
    </citation>
    <scope>NUCLEOTIDE SEQUENCE [LARGE SCALE GENOMIC DNA]</scope>
    <source>
        <strain evidence="4 5">DSM 45317</strain>
    </source>
</reference>
<dbReference type="Pfam" id="PF02397">
    <property type="entry name" value="Bac_transf"/>
    <property type="match status" value="1"/>
</dbReference>
<comment type="similarity">
    <text evidence="1">Belongs to the bacterial sugar transferase family.</text>
</comment>
<evidence type="ECO:0000313" key="4">
    <source>
        <dbReference type="EMBL" id="SFL88322.1"/>
    </source>
</evidence>
<dbReference type="Proteomes" id="UP000199152">
    <property type="component" value="Unassembled WGS sequence"/>
</dbReference>
<evidence type="ECO:0000256" key="2">
    <source>
        <dbReference type="SAM" id="Phobius"/>
    </source>
</evidence>
<proteinExistence type="inferred from homology"/>
<dbReference type="GO" id="GO:0016780">
    <property type="term" value="F:phosphotransferase activity, for other substituted phosphate groups"/>
    <property type="evidence" value="ECO:0007669"/>
    <property type="project" value="TreeGrafter"/>
</dbReference>
<gene>
    <name evidence="4" type="ORF">SAMN04488085_1219</name>
</gene>
<keyword evidence="2" id="KW-0812">Transmembrane</keyword>
<evidence type="ECO:0000313" key="5">
    <source>
        <dbReference type="Proteomes" id="UP000199152"/>
    </source>
</evidence>
<accession>A0A1I4LBD7</accession>
<feature type="transmembrane region" description="Helical" evidence="2">
    <location>
        <begin position="48"/>
        <end position="71"/>
    </location>
</feature>
<organism evidence="4 5">
    <name type="scientific">Geodermatophilus ruber</name>
    <dbReference type="NCBI Taxonomy" id="504800"/>
    <lineage>
        <taxon>Bacteria</taxon>
        <taxon>Bacillati</taxon>
        <taxon>Actinomycetota</taxon>
        <taxon>Actinomycetes</taxon>
        <taxon>Geodermatophilales</taxon>
        <taxon>Geodermatophilaceae</taxon>
        <taxon>Geodermatophilus</taxon>
    </lineage>
</organism>
<feature type="domain" description="Bacterial sugar transferase" evidence="3">
    <location>
        <begin position="44"/>
        <end position="239"/>
    </location>
</feature>
<evidence type="ECO:0000256" key="1">
    <source>
        <dbReference type="ARBA" id="ARBA00006464"/>
    </source>
</evidence>